<name>B5IFF4_ACIB4</name>
<dbReference type="KEGG" id="abi:Aboo_0008"/>
<dbReference type="RefSeq" id="WP_008085531.1">
    <property type="nucleotide sequence ID" value="NC_013926.1"/>
</dbReference>
<dbReference type="Gene3D" id="1.20.81.30">
    <property type="entry name" value="Type II secretion system (T2SS), domain F"/>
    <property type="match status" value="1"/>
</dbReference>
<organism evidence="7 8">
    <name type="scientific">Aciduliprofundum boonei (strain DSM 19572 / T469)</name>
    <dbReference type="NCBI Taxonomy" id="439481"/>
    <lineage>
        <taxon>Archaea</taxon>
        <taxon>Methanobacteriati</taxon>
        <taxon>Thermoplasmatota</taxon>
        <taxon>DHVE2 group</taxon>
        <taxon>Candidatus Aciduliprofundum</taxon>
    </lineage>
</organism>
<dbReference type="PANTHER" id="PTHR35402:SF1">
    <property type="entry name" value="TYPE II SECRETION SYSTEM PROTEIN GSPF DOMAIN-CONTAINING PROTEIN"/>
    <property type="match status" value="1"/>
</dbReference>
<dbReference type="GO" id="GO:0005886">
    <property type="term" value="C:plasma membrane"/>
    <property type="evidence" value="ECO:0007669"/>
    <property type="project" value="UniProtKB-SubCell"/>
</dbReference>
<dbReference type="Pfam" id="PF00482">
    <property type="entry name" value="T2SSF"/>
    <property type="match status" value="1"/>
</dbReference>
<evidence type="ECO:0000313" key="8">
    <source>
        <dbReference type="Proteomes" id="UP000001400"/>
    </source>
</evidence>
<evidence type="ECO:0000256" key="2">
    <source>
        <dbReference type="ARBA" id="ARBA00022475"/>
    </source>
</evidence>
<dbReference type="InterPro" id="IPR018076">
    <property type="entry name" value="T2SS_GspF_dom"/>
</dbReference>
<keyword evidence="4" id="KW-1133">Transmembrane helix</keyword>
<dbReference type="InterPro" id="IPR042094">
    <property type="entry name" value="T2SS_GspF_sf"/>
</dbReference>
<dbReference type="STRING" id="439481.Aboo_0008"/>
<dbReference type="InterPro" id="IPR056569">
    <property type="entry name" value="ArlJ-like"/>
</dbReference>
<keyword evidence="3" id="KW-0812">Transmembrane</keyword>
<evidence type="ECO:0000259" key="6">
    <source>
        <dbReference type="Pfam" id="PF00482"/>
    </source>
</evidence>
<dbReference type="EMBL" id="CP001941">
    <property type="protein sequence ID" value="ADD07820.1"/>
    <property type="molecule type" value="Genomic_DNA"/>
</dbReference>
<dbReference type="Proteomes" id="UP000001400">
    <property type="component" value="Chromosome"/>
</dbReference>
<dbReference type="HOGENOM" id="CLU_047207_0_0_2"/>
<evidence type="ECO:0000256" key="5">
    <source>
        <dbReference type="ARBA" id="ARBA00023136"/>
    </source>
</evidence>
<evidence type="ECO:0000313" key="7">
    <source>
        <dbReference type="EMBL" id="ADD07820.1"/>
    </source>
</evidence>
<dbReference type="PANTHER" id="PTHR35402">
    <property type="entry name" value="INTEGRAL MEMBRANE PROTEIN-RELATED"/>
    <property type="match status" value="1"/>
</dbReference>
<dbReference type="OrthoDB" id="12374at2157"/>
<gene>
    <name evidence="7" type="ordered locus">Aboo_0008</name>
</gene>
<keyword evidence="8" id="KW-1185">Reference proteome</keyword>
<dbReference type="eggNOG" id="arCOG01808">
    <property type="taxonomic scope" value="Archaea"/>
</dbReference>
<sequence length="290" mass="31678">MNKEKLIFYVSAFIAAIFISIGIMLYLKKTNIFGLIPLDFIVIGTSAFLFGPGIYDMLHTRKIKKMEERFPDFLRDVAESSRFGMTLADSIVVASSGKYGALTDEIKRMASKISWGVPVKDALLSFNERVKTPLIDRITAIIIKSNEAGGNIADVLSMVARNARESQLAAKERNIEMFTYGFVLLTSFFVFLATIIILNNSFLPEMGKAGMAVEESFKKASVAGALPGGGIAYEYVPIITLLFVIATIIHGVGDGIMIGILSDGRVKSGFVWAFVLLASGYFILRLLGAV</sequence>
<evidence type="ECO:0000256" key="3">
    <source>
        <dbReference type="ARBA" id="ARBA00022692"/>
    </source>
</evidence>
<keyword evidence="5" id="KW-0472">Membrane</keyword>
<comment type="subcellular location">
    <subcellularLocation>
        <location evidence="1">Cell membrane</location>
        <topology evidence="1">Multi-pass membrane protein</topology>
    </subcellularLocation>
</comment>
<reference evidence="7" key="1">
    <citation type="submission" date="2010-02" db="EMBL/GenBank/DDBJ databases">
        <title>Complete sequence of Aciduliprofundum boonei T469.</title>
        <authorList>
            <consortium name="US DOE Joint Genome Institute"/>
            <person name="Lucas S."/>
            <person name="Copeland A."/>
            <person name="Lapidus A."/>
            <person name="Cheng J.-F."/>
            <person name="Bruce D."/>
            <person name="Goodwin L."/>
            <person name="Pitluck S."/>
            <person name="Saunders E."/>
            <person name="Detter J.C."/>
            <person name="Han C."/>
            <person name="Tapia R."/>
            <person name="Land M."/>
            <person name="Hauser L."/>
            <person name="Kyrpides N."/>
            <person name="Mikhailova N."/>
            <person name="Flores G."/>
            <person name="Reysenbach A.-L."/>
            <person name="Woyke T."/>
        </authorList>
    </citation>
    <scope>NUCLEOTIDE SEQUENCE</scope>
    <source>
        <strain evidence="7">T469</strain>
    </source>
</reference>
<feature type="domain" description="Type II secretion system protein GspF" evidence="6">
    <location>
        <begin position="73"/>
        <end position="198"/>
    </location>
</feature>
<dbReference type="AlphaFoldDB" id="B5IFF4"/>
<accession>B5IFF4</accession>
<dbReference type="GeneID" id="8826941"/>
<protein>
    <submittedName>
        <fullName evidence="7">Type II secretion system F domain protein</fullName>
    </submittedName>
</protein>
<evidence type="ECO:0000256" key="1">
    <source>
        <dbReference type="ARBA" id="ARBA00004651"/>
    </source>
</evidence>
<evidence type="ECO:0000256" key="4">
    <source>
        <dbReference type="ARBA" id="ARBA00022989"/>
    </source>
</evidence>
<proteinExistence type="predicted"/>
<keyword evidence="2" id="KW-1003">Cell membrane</keyword>